<name>A0ACB8RYY3_9AGAM</name>
<sequence>MALNICTSFASSWAAHRDDFSVEDLDQYVTDVASPGLRIAQWHNALGLEVMDATEVDWKLPTWDERVLEHATQWYSFLPSGEEIMQDYAVFQDHSSPVSSYPSSNPSPTSHSLSSTEPSFAFHLDLSQAPEGFADASLEECLDRVGAYKDVFNLSTDGQRPRVTQVGIASPKPVRLGGEVLVAQLHQAALEALGDAPPAHPTPAPSDGSSTGSYNLFEEDGSFTTSSSTEWSIHVDHCEGTAAVFLEEVSAEHQVSKSPVIQSARSLTRVGRKDVTHAYTGMSTGRHQNVVGHHYVHARSSQTKHGRPSPPDFAASRPPTDGDLVTYLQSGLTYEDAIEVGSEAEEDDASLVEVAFPGAPSMGSVPLPNIGGDALYDDAGIMNWRFATLRGFATEDEVAELSPISPIGGNLFADALF</sequence>
<evidence type="ECO:0000313" key="2">
    <source>
        <dbReference type="Proteomes" id="UP000814033"/>
    </source>
</evidence>
<reference evidence="1" key="1">
    <citation type="submission" date="2021-02" db="EMBL/GenBank/DDBJ databases">
        <authorList>
            <consortium name="DOE Joint Genome Institute"/>
            <person name="Ahrendt S."/>
            <person name="Looney B.P."/>
            <person name="Miyauchi S."/>
            <person name="Morin E."/>
            <person name="Drula E."/>
            <person name="Courty P.E."/>
            <person name="Chicoki N."/>
            <person name="Fauchery L."/>
            <person name="Kohler A."/>
            <person name="Kuo A."/>
            <person name="Labutti K."/>
            <person name="Pangilinan J."/>
            <person name="Lipzen A."/>
            <person name="Riley R."/>
            <person name="Andreopoulos W."/>
            <person name="He G."/>
            <person name="Johnson J."/>
            <person name="Barry K.W."/>
            <person name="Grigoriev I.V."/>
            <person name="Nagy L."/>
            <person name="Hibbett D."/>
            <person name="Henrissat B."/>
            <person name="Matheny P.B."/>
            <person name="Labbe J."/>
            <person name="Martin F."/>
        </authorList>
    </citation>
    <scope>NUCLEOTIDE SEQUENCE</scope>
    <source>
        <strain evidence="1">FP105234-sp</strain>
    </source>
</reference>
<organism evidence="1 2">
    <name type="scientific">Auriscalpium vulgare</name>
    <dbReference type="NCBI Taxonomy" id="40419"/>
    <lineage>
        <taxon>Eukaryota</taxon>
        <taxon>Fungi</taxon>
        <taxon>Dikarya</taxon>
        <taxon>Basidiomycota</taxon>
        <taxon>Agaricomycotina</taxon>
        <taxon>Agaricomycetes</taxon>
        <taxon>Russulales</taxon>
        <taxon>Auriscalpiaceae</taxon>
        <taxon>Auriscalpium</taxon>
    </lineage>
</organism>
<evidence type="ECO:0000313" key="1">
    <source>
        <dbReference type="EMBL" id="KAI0048811.1"/>
    </source>
</evidence>
<accession>A0ACB8RYY3</accession>
<comment type="caution">
    <text evidence="1">The sequence shown here is derived from an EMBL/GenBank/DDBJ whole genome shotgun (WGS) entry which is preliminary data.</text>
</comment>
<dbReference type="EMBL" id="MU275881">
    <property type="protein sequence ID" value="KAI0048811.1"/>
    <property type="molecule type" value="Genomic_DNA"/>
</dbReference>
<dbReference type="Proteomes" id="UP000814033">
    <property type="component" value="Unassembled WGS sequence"/>
</dbReference>
<protein>
    <submittedName>
        <fullName evidence="1">Uncharacterized protein</fullName>
    </submittedName>
</protein>
<proteinExistence type="predicted"/>
<gene>
    <name evidence="1" type="ORF">FA95DRAFT_1571630</name>
</gene>
<reference evidence="1" key="2">
    <citation type="journal article" date="2022" name="New Phytol.">
        <title>Evolutionary transition to the ectomycorrhizal habit in the genomes of a hyperdiverse lineage of mushroom-forming fungi.</title>
        <authorList>
            <person name="Looney B."/>
            <person name="Miyauchi S."/>
            <person name="Morin E."/>
            <person name="Drula E."/>
            <person name="Courty P.E."/>
            <person name="Kohler A."/>
            <person name="Kuo A."/>
            <person name="LaButti K."/>
            <person name="Pangilinan J."/>
            <person name="Lipzen A."/>
            <person name="Riley R."/>
            <person name="Andreopoulos W."/>
            <person name="He G."/>
            <person name="Johnson J."/>
            <person name="Nolan M."/>
            <person name="Tritt A."/>
            <person name="Barry K.W."/>
            <person name="Grigoriev I.V."/>
            <person name="Nagy L.G."/>
            <person name="Hibbett D."/>
            <person name="Henrissat B."/>
            <person name="Matheny P.B."/>
            <person name="Labbe J."/>
            <person name="Martin F.M."/>
        </authorList>
    </citation>
    <scope>NUCLEOTIDE SEQUENCE</scope>
    <source>
        <strain evidence="1">FP105234-sp</strain>
    </source>
</reference>
<keyword evidence="2" id="KW-1185">Reference proteome</keyword>